<keyword evidence="1" id="KW-0812">Transmembrane</keyword>
<accession>A0A1I7EII4</accession>
<feature type="transmembrane region" description="Helical" evidence="1">
    <location>
        <begin position="69"/>
        <end position="89"/>
    </location>
</feature>
<proteinExistence type="predicted"/>
<dbReference type="Proteomes" id="UP000198844">
    <property type="component" value="Unassembled WGS sequence"/>
</dbReference>
<name>A0A1I7EII4_9BURK</name>
<sequence length="157" mass="16983">MKLEHFPNQRLKEREKTGPHLTAQEHLGLNGRIALVITNAVGTMWCAYVFAAIALISLPSAVQGGVSTLIAWIAQTFLQLVLLSVIMVGQKVAAAASDKQALQTYKDAEALLNIQDEMHRLIEINNSLTEAIHRAVMAKGTLTVEQPNVSGDSSKPA</sequence>
<dbReference type="RefSeq" id="WP_093641426.1">
    <property type="nucleotide sequence ID" value="NZ_FPBH01000022.1"/>
</dbReference>
<dbReference type="AlphaFoldDB" id="A0A1I7EII4"/>
<keyword evidence="1" id="KW-1133">Transmembrane helix</keyword>
<evidence type="ECO:0000313" key="2">
    <source>
        <dbReference type="EMBL" id="SFU23719.1"/>
    </source>
</evidence>
<dbReference type="EMBL" id="FPBH01000022">
    <property type="protein sequence ID" value="SFU23719.1"/>
    <property type="molecule type" value="Genomic_DNA"/>
</dbReference>
<gene>
    <name evidence="2" type="ORF">SAMN05192563_1022113</name>
</gene>
<organism evidence="2 3">
    <name type="scientific">Paraburkholderia aspalathi</name>
    <dbReference type="NCBI Taxonomy" id="1324617"/>
    <lineage>
        <taxon>Bacteria</taxon>
        <taxon>Pseudomonadati</taxon>
        <taxon>Pseudomonadota</taxon>
        <taxon>Betaproteobacteria</taxon>
        <taxon>Burkholderiales</taxon>
        <taxon>Burkholderiaceae</taxon>
        <taxon>Paraburkholderia</taxon>
    </lineage>
</organism>
<dbReference type="OrthoDB" id="3177121at2"/>
<keyword evidence="1" id="KW-0472">Membrane</keyword>
<evidence type="ECO:0000256" key="1">
    <source>
        <dbReference type="SAM" id="Phobius"/>
    </source>
</evidence>
<evidence type="ECO:0000313" key="3">
    <source>
        <dbReference type="Proteomes" id="UP000198844"/>
    </source>
</evidence>
<reference evidence="2 3" key="1">
    <citation type="submission" date="2016-10" db="EMBL/GenBank/DDBJ databases">
        <authorList>
            <person name="de Groot N.N."/>
        </authorList>
    </citation>
    <scope>NUCLEOTIDE SEQUENCE [LARGE SCALE GENOMIC DNA]</scope>
    <source>
        <strain evidence="2 3">LMG 27731</strain>
    </source>
</reference>
<feature type="transmembrane region" description="Helical" evidence="1">
    <location>
        <begin position="33"/>
        <end position="57"/>
    </location>
</feature>
<protein>
    <recommendedName>
        <fullName evidence="4">DUF1003 domain-containing protein</fullName>
    </recommendedName>
</protein>
<evidence type="ECO:0008006" key="4">
    <source>
        <dbReference type="Google" id="ProtNLM"/>
    </source>
</evidence>